<proteinExistence type="predicted"/>
<feature type="transmembrane region" description="Helical" evidence="1">
    <location>
        <begin position="23"/>
        <end position="41"/>
    </location>
</feature>
<name>A0A419DDQ8_9BACT</name>
<sequence>MSRHWKFKKYHSGSKKMTEFEKFQWIAFFIICAVLFGFYLIKGFISNCVFEWPIRWDVHACWNEQINPAKEKAAEKAINFIP</sequence>
<keyword evidence="1" id="KW-0812">Transmembrane</keyword>
<gene>
    <name evidence="2" type="ORF">C4544_03490</name>
</gene>
<comment type="caution">
    <text evidence="2">The sequence shown here is derived from an EMBL/GenBank/DDBJ whole genome shotgun (WGS) entry which is preliminary data.</text>
</comment>
<protein>
    <submittedName>
        <fullName evidence="2">Uncharacterized protein</fullName>
    </submittedName>
</protein>
<dbReference type="Proteomes" id="UP000285655">
    <property type="component" value="Unassembled WGS sequence"/>
</dbReference>
<keyword evidence="1" id="KW-1133">Transmembrane helix</keyword>
<evidence type="ECO:0000313" key="2">
    <source>
        <dbReference type="EMBL" id="RJO61207.1"/>
    </source>
</evidence>
<accession>A0A419DDQ8</accession>
<evidence type="ECO:0000256" key="1">
    <source>
        <dbReference type="SAM" id="Phobius"/>
    </source>
</evidence>
<dbReference type="EMBL" id="QZJW01000026">
    <property type="protein sequence ID" value="RJO61207.1"/>
    <property type="molecule type" value="Genomic_DNA"/>
</dbReference>
<keyword evidence="1" id="KW-0472">Membrane</keyword>
<organism evidence="2 3">
    <name type="scientific">candidate division WS5 bacterium</name>
    <dbReference type="NCBI Taxonomy" id="2093353"/>
    <lineage>
        <taxon>Bacteria</taxon>
        <taxon>candidate division WS5</taxon>
    </lineage>
</organism>
<dbReference type="AlphaFoldDB" id="A0A419DDQ8"/>
<evidence type="ECO:0000313" key="3">
    <source>
        <dbReference type="Proteomes" id="UP000285655"/>
    </source>
</evidence>
<reference evidence="2 3" key="1">
    <citation type="journal article" date="2017" name="ISME J.">
        <title>Energy and carbon metabolisms in a deep terrestrial subsurface fluid microbial community.</title>
        <authorList>
            <person name="Momper L."/>
            <person name="Jungbluth S.P."/>
            <person name="Lee M.D."/>
            <person name="Amend J.P."/>
        </authorList>
    </citation>
    <scope>NUCLEOTIDE SEQUENCE [LARGE SCALE GENOMIC DNA]</scope>
    <source>
        <strain evidence="2">SURF_29</strain>
    </source>
</reference>